<reference evidence="1 2" key="1">
    <citation type="submission" date="2020-06" db="EMBL/GenBank/DDBJ databases">
        <authorList>
            <person name="Grouzdev D.S."/>
        </authorList>
    </citation>
    <scope>NUCLEOTIDE SEQUENCE [LARGE SCALE GENOMIC DNA]</scope>
    <source>
        <strain evidence="1 2">HO-A22</strain>
    </source>
</reference>
<dbReference type="Gene3D" id="2.60.40.420">
    <property type="entry name" value="Cupredoxins - blue copper proteins"/>
    <property type="match status" value="1"/>
</dbReference>
<keyword evidence="2" id="KW-1185">Reference proteome</keyword>
<name>A0A7Y6Q703_9HYPH</name>
<organism evidence="1 2">
    <name type="scientific">Ensifer oleiphilus</name>
    <dbReference type="NCBI Taxonomy" id="2742698"/>
    <lineage>
        <taxon>Bacteria</taxon>
        <taxon>Pseudomonadati</taxon>
        <taxon>Pseudomonadota</taxon>
        <taxon>Alphaproteobacteria</taxon>
        <taxon>Hyphomicrobiales</taxon>
        <taxon>Rhizobiaceae</taxon>
        <taxon>Sinorhizobium/Ensifer group</taxon>
        <taxon>Ensifer</taxon>
    </lineage>
</organism>
<protein>
    <submittedName>
        <fullName evidence="1">Amicyanin</fullName>
    </submittedName>
</protein>
<sequence length="88" mass="9413">MRSGIYLIVIAGLVLGNDAVDAEPRTIRVTKKMAFVPAEIGARLGDTIEWVNKDILFHTATVKGGWDVLIPANGTASLAVSETGQVEY</sequence>
<dbReference type="EMBL" id="JABWDU010000003">
    <property type="protein sequence ID" value="NVD40228.1"/>
    <property type="molecule type" value="Genomic_DNA"/>
</dbReference>
<evidence type="ECO:0000313" key="2">
    <source>
        <dbReference type="Proteomes" id="UP000520198"/>
    </source>
</evidence>
<evidence type="ECO:0000313" key="1">
    <source>
        <dbReference type="EMBL" id="NVD40228.1"/>
    </source>
</evidence>
<dbReference type="InterPro" id="IPR008972">
    <property type="entry name" value="Cupredoxin"/>
</dbReference>
<gene>
    <name evidence="1" type="ORF">HT585_15275</name>
</gene>
<proteinExistence type="predicted"/>
<dbReference type="AlphaFoldDB" id="A0A7Y6Q703"/>
<dbReference type="SUPFAM" id="SSF49503">
    <property type="entry name" value="Cupredoxins"/>
    <property type="match status" value="1"/>
</dbReference>
<accession>A0A7Y6Q703</accession>
<dbReference type="Proteomes" id="UP000520198">
    <property type="component" value="Unassembled WGS sequence"/>
</dbReference>
<comment type="caution">
    <text evidence="1">The sequence shown here is derived from an EMBL/GenBank/DDBJ whole genome shotgun (WGS) entry which is preliminary data.</text>
</comment>